<comment type="subcellular location">
    <subcellularLocation>
        <location evidence="1">Cell membrane</location>
        <topology evidence="1">Multi-pass membrane protein</topology>
    </subcellularLocation>
</comment>
<dbReference type="PANTHER" id="PTHR36115">
    <property type="entry name" value="PROLINE-RICH ANTIGEN HOMOLOG-RELATED"/>
    <property type="match status" value="1"/>
</dbReference>
<dbReference type="eggNOG" id="COG1714">
    <property type="taxonomic scope" value="Bacteria"/>
</dbReference>
<dbReference type="EMBL" id="AMRJ01000002">
    <property type="protein sequence ID" value="EKF75570.1"/>
    <property type="molecule type" value="Genomic_DNA"/>
</dbReference>
<comment type="caution">
    <text evidence="8">The sequence shown here is derived from an EMBL/GenBank/DDBJ whole genome shotgun (WGS) entry which is preliminary data.</text>
</comment>
<accession>L0WIA3</accession>
<keyword evidence="9" id="KW-1185">Reference proteome</keyword>
<feature type="transmembrane region" description="Helical" evidence="6">
    <location>
        <begin position="45"/>
        <end position="66"/>
    </location>
</feature>
<evidence type="ECO:0000259" key="7">
    <source>
        <dbReference type="Pfam" id="PF06271"/>
    </source>
</evidence>
<gene>
    <name evidence="8" type="ORF">A11A3_01827</name>
</gene>
<dbReference type="InterPro" id="IPR051791">
    <property type="entry name" value="Pra-immunoreactive"/>
</dbReference>
<keyword evidence="5 6" id="KW-0472">Membrane</keyword>
<dbReference type="OrthoDB" id="9793824at2"/>
<evidence type="ECO:0000256" key="3">
    <source>
        <dbReference type="ARBA" id="ARBA00022692"/>
    </source>
</evidence>
<sequence>MEQDKPENTPSSDAIYRAPQSAVLIDHRAHEEQGPLPAAGRWRRLFNYLIDYVAQIGLVMAVFFVLSMLEAEGLMQSLLGVPDFLLGLASLLVYYLVLESLFGRTLGKLVTGTLVTDAQGQRVGPGKVLARTLCRLIPFEAFSIFTRGRICWHDQIPGTRVVELSVLRRWQAGEVIEDDSLDDALPESA</sequence>
<evidence type="ECO:0000313" key="9">
    <source>
        <dbReference type="Proteomes" id="UP000010164"/>
    </source>
</evidence>
<protein>
    <recommendedName>
        <fullName evidence="7">RDD domain-containing protein</fullName>
    </recommendedName>
</protein>
<dbReference type="Pfam" id="PF06271">
    <property type="entry name" value="RDD"/>
    <property type="match status" value="1"/>
</dbReference>
<dbReference type="STRING" id="1177179.A11A3_01827"/>
<name>L0WIA3_9GAMM</name>
<reference evidence="8 9" key="1">
    <citation type="journal article" date="2012" name="J. Bacteriol.">
        <title>Genome Sequence of the Alkane-Degrading Bacterium Alcanivorax hongdengensis Type Strain A-11-3.</title>
        <authorList>
            <person name="Lai Q."/>
            <person name="Shao Z."/>
        </authorList>
    </citation>
    <scope>NUCLEOTIDE SEQUENCE [LARGE SCALE GENOMIC DNA]</scope>
    <source>
        <strain evidence="8 9">A-11-3</strain>
    </source>
</reference>
<dbReference type="RefSeq" id="WP_008927554.1">
    <property type="nucleotide sequence ID" value="NZ_AMRJ01000002.1"/>
</dbReference>
<evidence type="ECO:0000256" key="2">
    <source>
        <dbReference type="ARBA" id="ARBA00022475"/>
    </source>
</evidence>
<evidence type="ECO:0000256" key="5">
    <source>
        <dbReference type="ARBA" id="ARBA00023136"/>
    </source>
</evidence>
<feature type="domain" description="RDD" evidence="7">
    <location>
        <begin position="39"/>
        <end position="145"/>
    </location>
</feature>
<dbReference type="PATRIC" id="fig|1177179.3.peg.358"/>
<evidence type="ECO:0000256" key="4">
    <source>
        <dbReference type="ARBA" id="ARBA00022989"/>
    </source>
</evidence>
<keyword evidence="4 6" id="KW-1133">Transmembrane helix</keyword>
<keyword evidence="3 6" id="KW-0812">Transmembrane</keyword>
<dbReference type="InterPro" id="IPR010432">
    <property type="entry name" value="RDD"/>
</dbReference>
<dbReference type="Proteomes" id="UP000010164">
    <property type="component" value="Unassembled WGS sequence"/>
</dbReference>
<evidence type="ECO:0000256" key="6">
    <source>
        <dbReference type="SAM" id="Phobius"/>
    </source>
</evidence>
<dbReference type="PANTHER" id="PTHR36115:SF4">
    <property type="entry name" value="MEMBRANE PROTEIN"/>
    <property type="match status" value="1"/>
</dbReference>
<proteinExistence type="predicted"/>
<dbReference type="GO" id="GO:0005886">
    <property type="term" value="C:plasma membrane"/>
    <property type="evidence" value="ECO:0007669"/>
    <property type="project" value="UniProtKB-SubCell"/>
</dbReference>
<organism evidence="8 9">
    <name type="scientific">Alcanivorax hongdengensis A-11-3</name>
    <dbReference type="NCBI Taxonomy" id="1177179"/>
    <lineage>
        <taxon>Bacteria</taxon>
        <taxon>Pseudomonadati</taxon>
        <taxon>Pseudomonadota</taxon>
        <taxon>Gammaproteobacteria</taxon>
        <taxon>Oceanospirillales</taxon>
        <taxon>Alcanivoracaceae</taxon>
        <taxon>Alcanivorax</taxon>
    </lineage>
</organism>
<evidence type="ECO:0000256" key="1">
    <source>
        <dbReference type="ARBA" id="ARBA00004651"/>
    </source>
</evidence>
<dbReference type="AlphaFoldDB" id="L0WIA3"/>
<keyword evidence="2" id="KW-1003">Cell membrane</keyword>
<feature type="transmembrane region" description="Helical" evidence="6">
    <location>
        <begin position="78"/>
        <end position="98"/>
    </location>
</feature>
<evidence type="ECO:0000313" key="8">
    <source>
        <dbReference type="EMBL" id="EKF75570.1"/>
    </source>
</evidence>